<evidence type="ECO:0000256" key="1">
    <source>
        <dbReference type="SAM" id="MobiDB-lite"/>
    </source>
</evidence>
<dbReference type="Proteomes" id="UP000032534">
    <property type="component" value="Unassembled WGS sequence"/>
</dbReference>
<feature type="signal peptide" evidence="2">
    <location>
        <begin position="1"/>
        <end position="27"/>
    </location>
</feature>
<keyword evidence="4" id="KW-1185">Reference proteome</keyword>
<gene>
    <name evidence="3" type="ORF">QD47_26505</name>
</gene>
<name>A0A0D7WU92_9BACL</name>
<evidence type="ECO:0000313" key="4">
    <source>
        <dbReference type="Proteomes" id="UP000032534"/>
    </source>
</evidence>
<protein>
    <submittedName>
        <fullName evidence="3">Uncharacterized protein</fullName>
    </submittedName>
</protein>
<feature type="compositionally biased region" description="Polar residues" evidence="1">
    <location>
        <begin position="42"/>
        <end position="54"/>
    </location>
</feature>
<feature type="region of interest" description="Disordered" evidence="1">
    <location>
        <begin position="35"/>
        <end position="60"/>
    </location>
</feature>
<dbReference type="AlphaFoldDB" id="A0A0D7WU92"/>
<organism evidence="3 4">
    <name type="scientific">Paenibacillus terrae</name>
    <dbReference type="NCBI Taxonomy" id="159743"/>
    <lineage>
        <taxon>Bacteria</taxon>
        <taxon>Bacillati</taxon>
        <taxon>Bacillota</taxon>
        <taxon>Bacilli</taxon>
        <taxon>Bacillales</taxon>
        <taxon>Paenibacillaceae</taxon>
        <taxon>Paenibacillus</taxon>
    </lineage>
</organism>
<dbReference type="RefSeq" id="WP_044648929.1">
    <property type="nucleotide sequence ID" value="NZ_JTHP01000090.1"/>
</dbReference>
<evidence type="ECO:0000256" key="2">
    <source>
        <dbReference type="SAM" id="SignalP"/>
    </source>
</evidence>
<dbReference type="EMBL" id="JTHP01000090">
    <property type="protein sequence ID" value="KJD42741.1"/>
    <property type="molecule type" value="Genomic_DNA"/>
</dbReference>
<reference evidence="3 4" key="1">
    <citation type="submission" date="2014-11" db="EMBL/GenBank/DDBJ databases">
        <title>Draft Genome Sequences of Paenibacillus polymyxa NRRL B-30509 and Paenibacillus terrae NRRL B-30644, Strains from a Poultry Environment that Produce Tridecaptin A and Paenicidins.</title>
        <authorList>
            <person name="van Belkum M.J."/>
            <person name="Lohans C.T."/>
            <person name="Vederas J.C."/>
        </authorList>
    </citation>
    <scope>NUCLEOTIDE SEQUENCE [LARGE SCALE GENOMIC DNA]</scope>
    <source>
        <strain evidence="3 4">NRRL B-30644</strain>
    </source>
</reference>
<evidence type="ECO:0000313" key="3">
    <source>
        <dbReference type="EMBL" id="KJD42741.1"/>
    </source>
</evidence>
<comment type="caution">
    <text evidence="3">The sequence shown here is derived from an EMBL/GenBank/DDBJ whole genome shotgun (WGS) entry which is preliminary data.</text>
</comment>
<sequence length="172" mass="17924">MNMKNIKKASVLSVLSLALAIPLTASAATTTDVAPATTDSTQVSQSANTSTDVNTPKPGDHVITPQATDGQIVDRPVAGFNDSADFDVKAGYGYVRLYLRNTGNTTITFTVNQGSASGAEKYSGTVKPGKTFDEILNSSKPWTVGKFYVSLSSGSGSMSGKLGVRTSTNTNF</sequence>
<accession>A0A0D7WU92</accession>
<dbReference type="OrthoDB" id="2665927at2"/>
<dbReference type="PATRIC" id="fig|159743.3.peg.5887"/>
<feature type="chain" id="PRO_5002326104" evidence="2">
    <location>
        <begin position="28"/>
        <end position="172"/>
    </location>
</feature>
<keyword evidence="2" id="KW-0732">Signal</keyword>
<proteinExistence type="predicted"/>